<name>L9ZN21_9EURY</name>
<dbReference type="InterPro" id="IPR035965">
    <property type="entry name" value="PAS-like_dom_sf"/>
</dbReference>
<dbReference type="InterPro" id="IPR036890">
    <property type="entry name" value="HATPase_C_sf"/>
</dbReference>
<protein>
    <recommendedName>
        <fullName evidence="2">histidine kinase</fullName>
        <ecNumber evidence="2">2.7.13.3</ecNumber>
    </recommendedName>
</protein>
<evidence type="ECO:0000259" key="7">
    <source>
        <dbReference type="PROSITE" id="PS50112"/>
    </source>
</evidence>
<dbReference type="SUPFAM" id="SSF55781">
    <property type="entry name" value="GAF domain-like"/>
    <property type="match status" value="1"/>
</dbReference>
<dbReference type="InterPro" id="IPR029016">
    <property type="entry name" value="GAF-like_dom_sf"/>
</dbReference>
<dbReference type="CDD" id="cd00130">
    <property type="entry name" value="PAS"/>
    <property type="match status" value="2"/>
</dbReference>
<dbReference type="PATRIC" id="fig|1227493.4.peg.3822"/>
<dbReference type="Proteomes" id="UP000011519">
    <property type="component" value="Unassembled WGS sequence"/>
</dbReference>
<dbReference type="Gene3D" id="3.30.565.10">
    <property type="entry name" value="Histidine kinase-like ATPase, C-terminal domain"/>
    <property type="match status" value="1"/>
</dbReference>
<dbReference type="GO" id="GO:0004673">
    <property type="term" value="F:protein histidine kinase activity"/>
    <property type="evidence" value="ECO:0007669"/>
    <property type="project" value="UniProtKB-EC"/>
</dbReference>
<dbReference type="Pfam" id="PF08448">
    <property type="entry name" value="PAS_4"/>
    <property type="match status" value="1"/>
</dbReference>
<keyword evidence="5" id="KW-0418">Kinase</keyword>
<accession>L9ZN21</accession>
<feature type="region of interest" description="Disordered" evidence="6">
    <location>
        <begin position="431"/>
        <end position="454"/>
    </location>
</feature>
<dbReference type="SMART" id="SM00091">
    <property type="entry name" value="PAS"/>
    <property type="match status" value="2"/>
</dbReference>
<dbReference type="SMART" id="SM00065">
    <property type="entry name" value="GAF"/>
    <property type="match status" value="1"/>
</dbReference>
<dbReference type="InterPro" id="IPR013656">
    <property type="entry name" value="PAS_4"/>
</dbReference>
<dbReference type="PANTHER" id="PTHR43304:SF1">
    <property type="entry name" value="PAC DOMAIN-CONTAINING PROTEIN"/>
    <property type="match status" value="1"/>
</dbReference>
<dbReference type="PROSITE" id="PS50112">
    <property type="entry name" value="PAS"/>
    <property type="match status" value="2"/>
</dbReference>
<gene>
    <name evidence="8" type="ORF">C483_19000</name>
</gene>
<evidence type="ECO:0000256" key="2">
    <source>
        <dbReference type="ARBA" id="ARBA00012438"/>
    </source>
</evidence>
<feature type="domain" description="PAS" evidence="7">
    <location>
        <begin position="114"/>
        <end position="177"/>
    </location>
</feature>
<feature type="region of interest" description="Disordered" evidence="6">
    <location>
        <begin position="550"/>
        <end position="609"/>
    </location>
</feature>
<keyword evidence="4" id="KW-0808">Transferase</keyword>
<dbReference type="PANTHER" id="PTHR43304">
    <property type="entry name" value="PHYTOCHROME-LIKE PROTEIN CPH1"/>
    <property type="match status" value="1"/>
</dbReference>
<dbReference type="SUPFAM" id="SSF55874">
    <property type="entry name" value="ATPase domain of HSP90 chaperone/DNA topoisomerase II/histidine kinase"/>
    <property type="match status" value="1"/>
</dbReference>
<dbReference type="AlphaFoldDB" id="L9ZN21"/>
<dbReference type="Pfam" id="PF13426">
    <property type="entry name" value="PAS_9"/>
    <property type="match status" value="1"/>
</dbReference>
<keyword evidence="9" id="KW-1185">Reference proteome</keyword>
<evidence type="ECO:0000313" key="9">
    <source>
        <dbReference type="Proteomes" id="UP000011519"/>
    </source>
</evidence>
<dbReference type="Gene3D" id="3.30.450.40">
    <property type="match status" value="1"/>
</dbReference>
<dbReference type="STRING" id="1227493.C483_19000"/>
<dbReference type="InterPro" id="IPR003018">
    <property type="entry name" value="GAF"/>
</dbReference>
<evidence type="ECO:0000313" key="8">
    <source>
        <dbReference type="EMBL" id="ELY86528.1"/>
    </source>
</evidence>
<organism evidence="8 9">
    <name type="scientific">Natrialba hulunbeirensis JCM 10989</name>
    <dbReference type="NCBI Taxonomy" id="1227493"/>
    <lineage>
        <taxon>Archaea</taxon>
        <taxon>Methanobacteriati</taxon>
        <taxon>Methanobacteriota</taxon>
        <taxon>Stenosarchaea group</taxon>
        <taxon>Halobacteria</taxon>
        <taxon>Halobacteriales</taxon>
        <taxon>Natrialbaceae</taxon>
        <taxon>Natrialba</taxon>
    </lineage>
</organism>
<evidence type="ECO:0000256" key="3">
    <source>
        <dbReference type="ARBA" id="ARBA00022553"/>
    </source>
</evidence>
<comment type="caution">
    <text evidence="8">The sequence shown here is derived from an EMBL/GenBank/DDBJ whole genome shotgun (WGS) entry which is preliminary data.</text>
</comment>
<evidence type="ECO:0000256" key="6">
    <source>
        <dbReference type="SAM" id="MobiDB-lite"/>
    </source>
</evidence>
<dbReference type="InterPro" id="IPR052162">
    <property type="entry name" value="Sensor_kinase/Photoreceptor"/>
</dbReference>
<reference evidence="8 9" key="1">
    <citation type="journal article" date="2014" name="PLoS Genet.">
        <title>Phylogenetically driven sequencing of extremely halophilic archaea reveals strategies for static and dynamic osmo-response.</title>
        <authorList>
            <person name="Becker E.A."/>
            <person name="Seitzer P.M."/>
            <person name="Tritt A."/>
            <person name="Larsen D."/>
            <person name="Krusor M."/>
            <person name="Yao A.I."/>
            <person name="Wu D."/>
            <person name="Madern D."/>
            <person name="Eisen J.A."/>
            <person name="Darling A.E."/>
            <person name="Facciotti M.T."/>
        </authorList>
    </citation>
    <scope>NUCLEOTIDE SEQUENCE [LARGE SCALE GENOMIC DNA]</scope>
    <source>
        <strain evidence="8 9">JCM 10989</strain>
    </source>
</reference>
<dbReference type="RefSeq" id="WP_006654919.1">
    <property type="nucleotide sequence ID" value="NZ_AOIM01000043.1"/>
</dbReference>
<comment type="catalytic activity">
    <reaction evidence="1">
        <text>ATP + protein L-histidine = ADP + protein N-phospho-L-histidine.</text>
        <dbReference type="EC" id="2.7.13.3"/>
    </reaction>
</comment>
<dbReference type="Gene3D" id="3.30.450.20">
    <property type="entry name" value="PAS domain"/>
    <property type="match status" value="2"/>
</dbReference>
<dbReference type="SUPFAM" id="SSF55785">
    <property type="entry name" value="PYP-like sensor domain (PAS domain)"/>
    <property type="match status" value="2"/>
</dbReference>
<dbReference type="EMBL" id="AOIM01000043">
    <property type="protein sequence ID" value="ELY86528.1"/>
    <property type="molecule type" value="Genomic_DNA"/>
</dbReference>
<evidence type="ECO:0000256" key="5">
    <source>
        <dbReference type="ARBA" id="ARBA00022777"/>
    </source>
</evidence>
<dbReference type="Pfam" id="PF13185">
    <property type="entry name" value="GAF_2"/>
    <property type="match status" value="1"/>
</dbReference>
<dbReference type="InterPro" id="IPR000014">
    <property type="entry name" value="PAS"/>
</dbReference>
<proteinExistence type="predicted"/>
<sequence>MTLRSVPVVDRITDAFFALDTDFRFTYLNDRAETLLERSRADLIGRVMWDEFPQTVETQFPDGFHRAMEKQVSVSFDIYHARLETWFEATAYPSETGLSVYMRDVTERKQQERVLAQHAAVVEAISDAVITLNRNREIVSVNEAMESFLGVNREELIDEHVEIVTELAAIDDEDTVEIGRAITDVDIGTADTRHVEVPFTDARGTDRMGEFRFVPIEDNNATVAGIVRDVTDQYEYERVAASLHEVTRWLLESDDPEEVCSIAVHAGSDLLDLPISGIWLLDEEQGYLDPVAGTAGAYEEFGGLPRFNPPEGLVWDVFESGEVERFDDLSDVDGLYNDETPLQSEIIAPIGTHGVLMTGSLQPNQFDETDVELLSTLVENTRAALDRADREQLLRERTTDLERQTERLEGIADVLSRDLKRQLDAVSEALEDERAGAGVGSGTQHNTGGASTDDAWQFPLAEDSVETMLDRTERLVDDVREFARNATAVGTRNRILLEQAIHTAATASRLDADAVTLEESAVLRADAERFTRLLETAFDDIAARLDEERAVAGDSGDSGGDGSGGTGGGSDGSGGDHTTVRIELLGVSADDQPTPEQPQAVIGSDSNERPRGFALVDTAASAPVEPADRVFDADADGDDSETVDGLGLALVRAIADAHDWTLSVESAANGTRIEVRDVTTLEPL</sequence>
<evidence type="ECO:0000256" key="4">
    <source>
        <dbReference type="ARBA" id="ARBA00022679"/>
    </source>
</evidence>
<keyword evidence="3" id="KW-0597">Phosphoprotein</keyword>
<feature type="domain" description="PAS" evidence="7">
    <location>
        <begin position="8"/>
        <end position="71"/>
    </location>
</feature>
<feature type="compositionally biased region" description="Gly residues" evidence="6">
    <location>
        <begin position="556"/>
        <end position="575"/>
    </location>
</feature>
<dbReference type="OrthoDB" id="8127at2157"/>
<dbReference type="EC" id="2.7.13.3" evidence="2"/>
<dbReference type="NCBIfam" id="TIGR00229">
    <property type="entry name" value="sensory_box"/>
    <property type="match status" value="2"/>
</dbReference>
<evidence type="ECO:0000256" key="1">
    <source>
        <dbReference type="ARBA" id="ARBA00000085"/>
    </source>
</evidence>